<protein>
    <submittedName>
        <fullName evidence="1">Uncharacterized protein</fullName>
    </submittedName>
</protein>
<dbReference type="Proteomes" id="UP000001066">
    <property type="component" value="Segment"/>
</dbReference>
<proteinExistence type="predicted"/>
<organism evidence="1 2">
    <name type="scientific">Betalipothrixvirus pezzuloense</name>
    <dbReference type="NCBI Taxonomy" id="346883"/>
    <lineage>
        <taxon>Viruses</taxon>
        <taxon>Adnaviria</taxon>
        <taxon>Zilligvirae</taxon>
        <taxon>Taleaviricota</taxon>
        <taxon>Tokiviricetes</taxon>
        <taxon>Ligamenvirales</taxon>
        <taxon>Lipothrixviridae</taxon>
        <taxon>Betalipothrixvirus</taxon>
    </lineage>
</organism>
<evidence type="ECO:0000313" key="2">
    <source>
        <dbReference type="Proteomes" id="UP000001066"/>
    </source>
</evidence>
<evidence type="ECO:0000313" key="1">
    <source>
        <dbReference type="EMBL" id="CAJ31662.1"/>
    </source>
</evidence>
<keyword evidence="2" id="KW-1185">Reference proteome</keyword>
<dbReference type="KEGG" id="vg:5797953"/>
<reference evidence="1 2" key="1">
    <citation type="journal article" date="2008" name="J. Virol.">
        <title>Structure of the acidianus filamentous virus 3 and comparative genomics of related archaeal lipothrixviruses.</title>
        <authorList>
            <person name="Vestergaard G."/>
            <person name="Aramayo R."/>
            <person name="Basta T."/>
            <person name="Haring M."/>
            <person name="Peng X."/>
            <person name="Brugger K."/>
            <person name="Chen L."/>
            <person name="Rachel R."/>
            <person name="Boisset N."/>
            <person name="Garrett R.A."/>
            <person name="Prangishvili D."/>
        </authorList>
    </citation>
    <scope>NUCLEOTIDE SEQUENCE [LARGE SCALE GENOMIC DNA]</scope>
</reference>
<name>A7WKQ9_9VIRU</name>
<dbReference type="RefSeq" id="YP_001604266.1">
    <property type="nucleotide sequence ID" value="NC_010153.1"/>
</dbReference>
<sequence length="351" mass="37114">MRVFNLNFHFIIMDLQELLASPKKKDLKRIKVKVYGFVIVRKVKPELKTEKLVAVVRNQITGLSNLLYGLAGATQNVQTSSYPPGVVLYNSAGQVITNLPLANVGTNPTSTGATVIFQVYDSSANSYTATQLQLISEAGGKATPVATTTMTITKSADEWLYINWLLVFCVVENPENIVIVPSISPGGDFQNCVSSSLCCPSACGQTVVKSNANSQPSGCVGGQVGQYMGQNLITSLIFSLIAYSTSSISYAYPGNNALGIAVSICCGVCATGACNSSPQDVSLSSMTVTIGKCGWVVYTTVTCANGSSSSNYIWSSNLSASYPSVFIIANVTATVQGCPQVYVGVLIEFQT</sequence>
<dbReference type="GeneID" id="5797953"/>
<dbReference type="EMBL" id="AM087122">
    <property type="protein sequence ID" value="CAJ31662.1"/>
    <property type="molecule type" value="Genomic_DNA"/>
</dbReference>
<accession>A7WKQ9</accession>